<feature type="chain" id="PRO_5013060748" evidence="1">
    <location>
        <begin position="30"/>
        <end position="484"/>
    </location>
</feature>
<dbReference type="AlphaFoldDB" id="A0A2A8CZB4"/>
<reference evidence="2 3" key="1">
    <citation type="submission" date="2017-10" db="EMBL/GenBank/DDBJ databases">
        <title>Draft genome of Longibacter Salinarum.</title>
        <authorList>
            <person name="Goh K.M."/>
            <person name="Shamsir M.S."/>
            <person name="Lim S.W."/>
        </authorList>
    </citation>
    <scope>NUCLEOTIDE SEQUENCE [LARGE SCALE GENOMIC DNA]</scope>
    <source>
        <strain evidence="2 3">KCTC 52045</strain>
    </source>
</reference>
<keyword evidence="1" id="KW-0732">Signal</keyword>
<accession>A0A2A8CZB4</accession>
<sequence>MHQRYQYLPFLFSLLLILAASTSTDRAFAQCTGATITEDAENIDTGEIRNNGWETFGTSFTTKDPIDGQQSFLTSGANGDDPNDNRMVRTPYVTVDGDVCVSFEYLPISPGPNTFVRVVLITRDDSYYPLDEVDLSNVTTLQSYQRTFTSTEVSTAVGGSIDRARIAIEFNGDNAGGRVLKLDNVAVTEVPVYDRGTDDYSNQAPSVADESYSTTWGQSVTGNVLDNDSDPDIAAGFDDGPLTVSVTTEPSNGTLTFNSDGSFEYAPTSDGADSFEYEVCDDGYDVECATGVADFNTAIPVELGEIAATASGRSVILKWTTLAETNNEGFDIEHKTDFGFEKVGFVNGQHTTTEATTYRYQLENLEPGEHTFRLRQVDVDGTSEYSPEVSARVDIAEALVLQAAGPNPFSTQSAIEYGVETAEPLVIDLFDVLGRRVRTLYNGTPTPGRLHEVSISADGLAPGRYLIRARTGSRQVTQPITVVQ</sequence>
<dbReference type="SUPFAM" id="SSF49265">
    <property type="entry name" value="Fibronectin type III"/>
    <property type="match status" value="1"/>
</dbReference>
<organism evidence="2 3">
    <name type="scientific">Longibacter salinarum</name>
    <dbReference type="NCBI Taxonomy" id="1850348"/>
    <lineage>
        <taxon>Bacteria</taxon>
        <taxon>Pseudomonadati</taxon>
        <taxon>Rhodothermota</taxon>
        <taxon>Rhodothermia</taxon>
        <taxon>Rhodothermales</taxon>
        <taxon>Salisaetaceae</taxon>
        <taxon>Longibacter</taxon>
    </lineage>
</organism>
<evidence type="ECO:0000256" key="1">
    <source>
        <dbReference type="SAM" id="SignalP"/>
    </source>
</evidence>
<proteinExistence type="predicted"/>
<dbReference type="RefSeq" id="WP_098075079.1">
    <property type="nucleotide sequence ID" value="NZ_PDEQ01000003.1"/>
</dbReference>
<dbReference type="Gene3D" id="2.60.40.10">
    <property type="entry name" value="Immunoglobulins"/>
    <property type="match status" value="1"/>
</dbReference>
<evidence type="ECO:0000313" key="2">
    <source>
        <dbReference type="EMBL" id="PEN13917.1"/>
    </source>
</evidence>
<dbReference type="OrthoDB" id="9805017at2"/>
<dbReference type="InterPro" id="IPR036116">
    <property type="entry name" value="FN3_sf"/>
</dbReference>
<comment type="caution">
    <text evidence="2">The sequence shown here is derived from an EMBL/GenBank/DDBJ whole genome shotgun (WGS) entry which is preliminary data.</text>
</comment>
<dbReference type="EMBL" id="PDEQ01000003">
    <property type="protein sequence ID" value="PEN13917.1"/>
    <property type="molecule type" value="Genomic_DNA"/>
</dbReference>
<dbReference type="Proteomes" id="UP000220102">
    <property type="component" value="Unassembled WGS sequence"/>
</dbReference>
<dbReference type="Pfam" id="PF17963">
    <property type="entry name" value="Big_9"/>
    <property type="match status" value="1"/>
</dbReference>
<keyword evidence="3" id="KW-1185">Reference proteome</keyword>
<protein>
    <submittedName>
        <fullName evidence="2">Uncharacterized protein</fullName>
    </submittedName>
</protein>
<dbReference type="CDD" id="cd00063">
    <property type="entry name" value="FN3"/>
    <property type="match status" value="1"/>
</dbReference>
<dbReference type="InterPro" id="IPR013783">
    <property type="entry name" value="Ig-like_fold"/>
</dbReference>
<dbReference type="InterPro" id="IPR003961">
    <property type="entry name" value="FN3_dom"/>
</dbReference>
<gene>
    <name evidence="2" type="ORF">CRI94_07625</name>
</gene>
<name>A0A2A8CZB4_9BACT</name>
<evidence type="ECO:0000313" key="3">
    <source>
        <dbReference type="Proteomes" id="UP000220102"/>
    </source>
</evidence>
<dbReference type="Gene3D" id="2.60.40.3440">
    <property type="match status" value="1"/>
</dbReference>
<feature type="signal peptide" evidence="1">
    <location>
        <begin position="1"/>
        <end position="29"/>
    </location>
</feature>